<evidence type="ECO:0000256" key="3">
    <source>
        <dbReference type="ARBA" id="ARBA00023163"/>
    </source>
</evidence>
<dbReference type="CDD" id="cd07377">
    <property type="entry name" value="WHTH_GntR"/>
    <property type="match status" value="1"/>
</dbReference>
<dbReference type="PROSITE" id="PS50949">
    <property type="entry name" value="HTH_GNTR"/>
    <property type="match status" value="1"/>
</dbReference>
<dbReference type="PANTHER" id="PTHR38445:SF9">
    <property type="entry name" value="HTH-TYPE TRANSCRIPTIONAL REPRESSOR YTRA"/>
    <property type="match status" value="1"/>
</dbReference>
<dbReference type="Pfam" id="PF00392">
    <property type="entry name" value="GntR"/>
    <property type="match status" value="1"/>
</dbReference>
<evidence type="ECO:0000256" key="2">
    <source>
        <dbReference type="ARBA" id="ARBA00023125"/>
    </source>
</evidence>
<dbReference type="Gene3D" id="1.10.10.10">
    <property type="entry name" value="Winged helix-like DNA-binding domain superfamily/Winged helix DNA-binding domain"/>
    <property type="match status" value="1"/>
</dbReference>
<gene>
    <name evidence="5" type="ORF">METZ01_LOCUS2637</name>
</gene>
<dbReference type="GO" id="GO:0003700">
    <property type="term" value="F:DNA-binding transcription factor activity"/>
    <property type="evidence" value="ECO:0007669"/>
    <property type="project" value="InterPro"/>
</dbReference>
<dbReference type="SUPFAM" id="SSF46785">
    <property type="entry name" value="Winged helix' DNA-binding domain"/>
    <property type="match status" value="1"/>
</dbReference>
<evidence type="ECO:0000313" key="5">
    <source>
        <dbReference type="EMBL" id="SUZ49783.1"/>
    </source>
</evidence>
<dbReference type="SMART" id="SM00345">
    <property type="entry name" value="HTH_GNTR"/>
    <property type="match status" value="1"/>
</dbReference>
<dbReference type="InterPro" id="IPR036388">
    <property type="entry name" value="WH-like_DNA-bd_sf"/>
</dbReference>
<sequence length="332" mass="37594">MSVTTSAETRPTHRDIGLSIDRNSKISLTRQLKQQIISKIYFGIIRGSSKLPSVRELSGRLKVNPKTIRKTYHELQNDGYLIIKPRVGVVVKAPVINSDRLDTHVKRIKFVRQNILEASALGLSPQQLVTLIQKLDNPPDRKQLSVVVIECNREQNQWFANQITSTLNITAHEVLLEELAHPTDDVKDRLMKAQCFATTHFHWNTVCEYTKRNNKPVLQLRLAPQAFKTIVDIAKVEPVGFFASDIKFLQGMQRALMTVAPKLREEHLLTADINNPKQVRSVTAQINTAFVSPLCVDQISDLDAKVQVQTLTFKRMIALESMDTLQAALLME</sequence>
<keyword evidence="1" id="KW-0805">Transcription regulation</keyword>
<dbReference type="InterPro" id="IPR036390">
    <property type="entry name" value="WH_DNA-bd_sf"/>
</dbReference>
<protein>
    <recommendedName>
        <fullName evidence="4">HTH gntR-type domain-containing protein</fullName>
    </recommendedName>
</protein>
<accession>A0A381N883</accession>
<dbReference type="AlphaFoldDB" id="A0A381N883"/>
<evidence type="ECO:0000259" key="4">
    <source>
        <dbReference type="PROSITE" id="PS50949"/>
    </source>
</evidence>
<dbReference type="GO" id="GO:0003677">
    <property type="term" value="F:DNA binding"/>
    <property type="evidence" value="ECO:0007669"/>
    <property type="project" value="UniProtKB-KW"/>
</dbReference>
<organism evidence="5">
    <name type="scientific">marine metagenome</name>
    <dbReference type="NCBI Taxonomy" id="408172"/>
    <lineage>
        <taxon>unclassified sequences</taxon>
        <taxon>metagenomes</taxon>
        <taxon>ecological metagenomes</taxon>
    </lineage>
</organism>
<dbReference type="InterPro" id="IPR000524">
    <property type="entry name" value="Tscrpt_reg_HTH_GntR"/>
</dbReference>
<reference evidence="5" key="1">
    <citation type="submission" date="2018-05" db="EMBL/GenBank/DDBJ databases">
        <authorList>
            <person name="Lanie J.A."/>
            <person name="Ng W.-L."/>
            <person name="Kazmierczak K.M."/>
            <person name="Andrzejewski T.M."/>
            <person name="Davidsen T.M."/>
            <person name="Wayne K.J."/>
            <person name="Tettelin H."/>
            <person name="Glass J.I."/>
            <person name="Rusch D."/>
            <person name="Podicherti R."/>
            <person name="Tsui H.-C.T."/>
            <person name="Winkler M.E."/>
        </authorList>
    </citation>
    <scope>NUCLEOTIDE SEQUENCE</scope>
</reference>
<proteinExistence type="predicted"/>
<dbReference type="EMBL" id="UINC01000135">
    <property type="protein sequence ID" value="SUZ49783.1"/>
    <property type="molecule type" value="Genomic_DNA"/>
</dbReference>
<dbReference type="PANTHER" id="PTHR38445">
    <property type="entry name" value="HTH-TYPE TRANSCRIPTIONAL REPRESSOR YTRA"/>
    <property type="match status" value="1"/>
</dbReference>
<name>A0A381N883_9ZZZZ</name>
<evidence type="ECO:0000256" key="1">
    <source>
        <dbReference type="ARBA" id="ARBA00023015"/>
    </source>
</evidence>
<keyword evidence="3" id="KW-0804">Transcription</keyword>
<feature type="domain" description="HTH gntR-type" evidence="4">
    <location>
        <begin position="26"/>
        <end position="94"/>
    </location>
</feature>
<keyword evidence="2" id="KW-0238">DNA-binding</keyword>